<evidence type="ECO:0000256" key="2">
    <source>
        <dbReference type="SAM" id="Phobius"/>
    </source>
</evidence>
<organism evidence="3 4">
    <name type="scientific">Cutaneotrichosporon oleaginosum</name>
    <dbReference type="NCBI Taxonomy" id="879819"/>
    <lineage>
        <taxon>Eukaryota</taxon>
        <taxon>Fungi</taxon>
        <taxon>Dikarya</taxon>
        <taxon>Basidiomycota</taxon>
        <taxon>Agaricomycotina</taxon>
        <taxon>Tremellomycetes</taxon>
        <taxon>Trichosporonales</taxon>
        <taxon>Trichosporonaceae</taxon>
        <taxon>Cutaneotrichosporon</taxon>
    </lineage>
</organism>
<reference evidence="3 4" key="1">
    <citation type="submission" date="2015-03" db="EMBL/GenBank/DDBJ databases">
        <title>Genomics and transcriptomics of the oil-accumulating basidiomycete yeast T. oleaginosus allow insights into substrate utilization and the diverse evolutionary trajectories of mating systems in fungi.</title>
        <authorList>
            <consortium name="DOE Joint Genome Institute"/>
            <person name="Kourist R."/>
            <person name="Kracht O."/>
            <person name="Bracharz F."/>
            <person name="Lipzen A."/>
            <person name="Nolan M."/>
            <person name="Ohm R."/>
            <person name="Grigoriev I."/>
            <person name="Sun S."/>
            <person name="Heitman J."/>
            <person name="Bruck T."/>
            <person name="Nowrousian M."/>
        </authorList>
    </citation>
    <scope>NUCLEOTIDE SEQUENCE [LARGE SCALE GENOMIC DNA]</scope>
    <source>
        <strain evidence="3 4">IBC0246</strain>
    </source>
</reference>
<dbReference type="PANTHER" id="PTHR31735">
    <property type="entry name" value="VACUOLAR MEMBRANE PROTEIN YPL162C"/>
    <property type="match status" value="1"/>
</dbReference>
<accession>A0A0J0XTL5</accession>
<protein>
    <recommendedName>
        <fullName evidence="5">Vacuolar membrane protein</fullName>
    </recommendedName>
</protein>
<keyword evidence="4" id="KW-1185">Reference proteome</keyword>
<evidence type="ECO:0000313" key="4">
    <source>
        <dbReference type="Proteomes" id="UP000053611"/>
    </source>
</evidence>
<dbReference type="PANTHER" id="PTHR31735:SF1">
    <property type="entry name" value="VACUOLAR MEMBRANE PROTEIN YPL162C"/>
    <property type="match status" value="1"/>
</dbReference>
<feature type="region of interest" description="Disordered" evidence="1">
    <location>
        <begin position="1"/>
        <end position="20"/>
    </location>
</feature>
<name>A0A0J0XTL5_9TREE</name>
<feature type="transmembrane region" description="Helical" evidence="2">
    <location>
        <begin position="189"/>
        <end position="213"/>
    </location>
</feature>
<dbReference type="STRING" id="879819.A0A0J0XTL5"/>
<feature type="transmembrane region" description="Helical" evidence="2">
    <location>
        <begin position="102"/>
        <end position="124"/>
    </location>
</feature>
<sequence length="350" mass="37978">MSNETTPLIPGLPVAEPPPPDATAERCHLLGPTALVVQAVMGVMVLSSLVVKRHLEKRKRPWRVWGFDVAKQLVGQATLHALNILISMVAGNSSSNNPCSLYFLNILIDTTIGVGIFYVGLIGYTKLFVKHFGPEGFTSGHYGRPPQWEIWARQLQPYLAAVITMKLIVLLMLTLPGISGALIRWSQSMLGYLSLDVQVVFVLAIFPVIMNVFQFCVMDQVIKAGKGAEAKERSGDDYDEEEMDGYEAVPTREQGVAGRRASGAALSASSRASSVVSLSVPEERGLLEGRGETVWSAISRHRSSNGDEPPKAGLARRSSRASLRATDDDSFIDEPDAVPLAPLSPHTSRT</sequence>
<evidence type="ECO:0008006" key="5">
    <source>
        <dbReference type="Google" id="ProtNLM"/>
    </source>
</evidence>
<dbReference type="EMBL" id="KQ087187">
    <property type="protein sequence ID" value="KLT44415.1"/>
    <property type="molecule type" value="Genomic_DNA"/>
</dbReference>
<keyword evidence="2" id="KW-0812">Transmembrane</keyword>
<feature type="region of interest" description="Disordered" evidence="1">
    <location>
        <begin position="297"/>
        <end position="350"/>
    </location>
</feature>
<dbReference type="AlphaFoldDB" id="A0A0J0XTL5"/>
<dbReference type="GO" id="GO:0016020">
    <property type="term" value="C:membrane"/>
    <property type="evidence" value="ECO:0007669"/>
    <property type="project" value="TreeGrafter"/>
</dbReference>
<dbReference type="Pfam" id="PF12400">
    <property type="entry name" value="STIMATE"/>
    <property type="match status" value="1"/>
</dbReference>
<keyword evidence="2" id="KW-0472">Membrane</keyword>
<evidence type="ECO:0000256" key="1">
    <source>
        <dbReference type="SAM" id="MobiDB-lite"/>
    </source>
</evidence>
<dbReference type="OrthoDB" id="431202at2759"/>
<dbReference type="RefSeq" id="XP_018280906.1">
    <property type="nucleotide sequence ID" value="XM_018422436.1"/>
</dbReference>
<evidence type="ECO:0000313" key="3">
    <source>
        <dbReference type="EMBL" id="KLT44415.1"/>
    </source>
</evidence>
<dbReference type="Proteomes" id="UP000053611">
    <property type="component" value="Unassembled WGS sequence"/>
</dbReference>
<gene>
    <name evidence="3" type="ORF">CC85DRAFT_283646</name>
</gene>
<dbReference type="InterPro" id="IPR022127">
    <property type="entry name" value="STIMATE/YPL162C"/>
</dbReference>
<feature type="transmembrane region" description="Helical" evidence="2">
    <location>
        <begin position="29"/>
        <end position="51"/>
    </location>
</feature>
<proteinExistence type="predicted"/>
<keyword evidence="2" id="KW-1133">Transmembrane helix</keyword>
<dbReference type="GeneID" id="28983039"/>
<feature type="transmembrane region" description="Helical" evidence="2">
    <location>
        <begin position="158"/>
        <end position="183"/>
    </location>
</feature>